<dbReference type="Gene3D" id="1.20.1250.20">
    <property type="entry name" value="MFS general substrate transporter like domains"/>
    <property type="match status" value="2"/>
</dbReference>
<evidence type="ECO:0000256" key="1">
    <source>
        <dbReference type="ARBA" id="ARBA00004651"/>
    </source>
</evidence>
<reference evidence="7 8" key="1">
    <citation type="submission" date="2020-04" db="EMBL/GenBank/DDBJ databases">
        <title>MicrobeNet Type strains.</title>
        <authorList>
            <person name="Nicholson A.C."/>
        </authorList>
    </citation>
    <scope>NUCLEOTIDE SEQUENCE [LARGE SCALE GENOMIC DNA]</scope>
    <source>
        <strain evidence="7 8">ATCC BAA-789</strain>
    </source>
</reference>
<dbReference type="SUPFAM" id="SSF103473">
    <property type="entry name" value="MFS general substrate transporter"/>
    <property type="match status" value="1"/>
</dbReference>
<feature type="transmembrane region" description="Helical" evidence="5">
    <location>
        <begin position="326"/>
        <end position="345"/>
    </location>
</feature>
<dbReference type="PANTHER" id="PTHR23514:SF13">
    <property type="entry name" value="INNER MEMBRANE PROTEIN YBJJ"/>
    <property type="match status" value="1"/>
</dbReference>
<feature type="transmembrane region" description="Helical" evidence="5">
    <location>
        <begin position="298"/>
        <end position="320"/>
    </location>
</feature>
<comment type="subcellular location">
    <subcellularLocation>
        <location evidence="1">Cell membrane</location>
        <topology evidence="1">Multi-pass membrane protein</topology>
    </subcellularLocation>
</comment>
<protein>
    <submittedName>
        <fullName evidence="7">MFS transporter</fullName>
    </submittedName>
</protein>
<dbReference type="PANTHER" id="PTHR23514">
    <property type="entry name" value="BYPASS OF STOP CODON PROTEIN 6"/>
    <property type="match status" value="1"/>
</dbReference>
<evidence type="ECO:0000256" key="4">
    <source>
        <dbReference type="ARBA" id="ARBA00023136"/>
    </source>
</evidence>
<gene>
    <name evidence="7" type="ORF">HF995_03135</name>
</gene>
<feature type="transmembrane region" description="Helical" evidence="5">
    <location>
        <begin position="148"/>
        <end position="169"/>
    </location>
</feature>
<keyword evidence="3 5" id="KW-1133">Transmembrane helix</keyword>
<proteinExistence type="predicted"/>
<dbReference type="EMBL" id="JAAXOW010000001">
    <property type="protein sequence ID" value="NKX92274.1"/>
    <property type="molecule type" value="Genomic_DNA"/>
</dbReference>
<feature type="transmembrane region" description="Helical" evidence="5">
    <location>
        <begin position="17"/>
        <end position="37"/>
    </location>
</feature>
<comment type="caution">
    <text evidence="7">The sequence shown here is derived from an EMBL/GenBank/DDBJ whole genome shotgun (WGS) entry which is preliminary data.</text>
</comment>
<dbReference type="InterPro" id="IPR020846">
    <property type="entry name" value="MFS_dom"/>
</dbReference>
<feature type="transmembrane region" description="Helical" evidence="5">
    <location>
        <begin position="385"/>
        <end position="407"/>
    </location>
</feature>
<evidence type="ECO:0000256" key="3">
    <source>
        <dbReference type="ARBA" id="ARBA00022989"/>
    </source>
</evidence>
<evidence type="ECO:0000313" key="8">
    <source>
        <dbReference type="Proteomes" id="UP000774283"/>
    </source>
</evidence>
<dbReference type="GO" id="GO:0022857">
    <property type="term" value="F:transmembrane transporter activity"/>
    <property type="evidence" value="ECO:0007669"/>
    <property type="project" value="InterPro"/>
</dbReference>
<dbReference type="CDD" id="cd17393">
    <property type="entry name" value="MFS_MosC_like"/>
    <property type="match status" value="1"/>
</dbReference>
<feature type="transmembrane region" description="Helical" evidence="5">
    <location>
        <begin position="232"/>
        <end position="249"/>
    </location>
</feature>
<feature type="transmembrane region" description="Helical" evidence="5">
    <location>
        <begin position="57"/>
        <end position="76"/>
    </location>
</feature>
<dbReference type="GO" id="GO:0005886">
    <property type="term" value="C:plasma membrane"/>
    <property type="evidence" value="ECO:0007669"/>
    <property type="project" value="UniProtKB-SubCell"/>
</dbReference>
<feature type="transmembrane region" description="Helical" evidence="5">
    <location>
        <begin position="109"/>
        <end position="128"/>
    </location>
</feature>
<feature type="transmembrane region" description="Helical" evidence="5">
    <location>
        <begin position="85"/>
        <end position="103"/>
    </location>
</feature>
<dbReference type="RefSeq" id="WP_168446323.1">
    <property type="nucleotide sequence ID" value="NZ_JAAXOW010000001.1"/>
</dbReference>
<keyword evidence="8" id="KW-1185">Reference proteome</keyword>
<keyword evidence="4 5" id="KW-0472">Membrane</keyword>
<evidence type="ECO:0000313" key="7">
    <source>
        <dbReference type="EMBL" id="NKX92274.1"/>
    </source>
</evidence>
<dbReference type="Pfam" id="PF07690">
    <property type="entry name" value="MFS_1"/>
    <property type="match status" value="1"/>
</dbReference>
<dbReference type="AlphaFoldDB" id="A0A9X5FA14"/>
<organism evidence="7 8">
    <name type="scientific">Sanguibacter hominis ATCC BAA-789</name>
    <dbReference type="NCBI Taxonomy" id="1312740"/>
    <lineage>
        <taxon>Bacteria</taxon>
        <taxon>Bacillati</taxon>
        <taxon>Actinomycetota</taxon>
        <taxon>Actinomycetes</taxon>
        <taxon>Micrococcales</taxon>
        <taxon>Sanguibacteraceae</taxon>
        <taxon>Sanguibacter</taxon>
    </lineage>
</organism>
<evidence type="ECO:0000256" key="5">
    <source>
        <dbReference type="SAM" id="Phobius"/>
    </source>
</evidence>
<dbReference type="PROSITE" id="PS50850">
    <property type="entry name" value="MFS"/>
    <property type="match status" value="1"/>
</dbReference>
<feature type="domain" description="Major facilitator superfamily (MFS) profile" evidence="6">
    <location>
        <begin position="18"/>
        <end position="408"/>
    </location>
</feature>
<dbReference type="InterPro" id="IPR011701">
    <property type="entry name" value="MFS"/>
</dbReference>
<dbReference type="InterPro" id="IPR036259">
    <property type="entry name" value="MFS_trans_sf"/>
</dbReference>
<sequence>MTSPASSEAALARKATVAAWAVFAIFVLNGFNFASWASRLVGVRNSLGLKETEMGMLLLFVAFGSIIALPLSGWIMERLGARRTIVVFAAINVVGYSIAAWAIAQGDVAVLRVALVVVGIGTAVWDAAMNLEGAIVEQAVGRTIMPRLHAGFSLGTIIGSALGALMARLGVPVSWHLPGAVVLSLVLVMVAVRALLPAAGRELDEHVPAADGEAAAAEERGSVFGAWLEPRTILVGLIVLAAALTEGSANDWVGLAVADGFGKDEATGAMALTVFLVAMTGMRLLGTNLLDRLGRVTVLRLLGGLAFSGLALFAFAPWMWLALVGVVLWGFGAALGFPVGMSAAADDPRRAAARVSVVSTIGYTAFFMGPPLIGLLAEHLGYRHALATILVPVALGLVIAGAATPLARQPRDTVEG</sequence>
<accession>A0A9X5FA14</accession>
<dbReference type="InterPro" id="IPR051788">
    <property type="entry name" value="MFS_Transporter"/>
</dbReference>
<keyword evidence="2 5" id="KW-0812">Transmembrane</keyword>
<evidence type="ECO:0000259" key="6">
    <source>
        <dbReference type="PROSITE" id="PS50850"/>
    </source>
</evidence>
<feature type="transmembrane region" description="Helical" evidence="5">
    <location>
        <begin position="269"/>
        <end position="286"/>
    </location>
</feature>
<feature type="transmembrane region" description="Helical" evidence="5">
    <location>
        <begin position="175"/>
        <end position="196"/>
    </location>
</feature>
<dbReference type="Proteomes" id="UP000774283">
    <property type="component" value="Unassembled WGS sequence"/>
</dbReference>
<feature type="transmembrane region" description="Helical" evidence="5">
    <location>
        <begin position="352"/>
        <end position="373"/>
    </location>
</feature>
<evidence type="ECO:0000256" key="2">
    <source>
        <dbReference type="ARBA" id="ARBA00022692"/>
    </source>
</evidence>
<name>A0A9X5FA14_9MICO</name>